<organism evidence="1 2">
    <name type="scientific">Paracoccus liaowanqingii</name>
    <dbReference type="NCBI Taxonomy" id="2560053"/>
    <lineage>
        <taxon>Bacteria</taxon>
        <taxon>Pseudomonadati</taxon>
        <taxon>Pseudomonadota</taxon>
        <taxon>Alphaproteobacteria</taxon>
        <taxon>Rhodobacterales</taxon>
        <taxon>Paracoccaceae</taxon>
        <taxon>Paracoccus</taxon>
    </lineage>
</organism>
<name>A0A4Z1CHT2_9RHOB</name>
<proteinExistence type="predicted"/>
<keyword evidence="2" id="KW-1185">Reference proteome</keyword>
<dbReference type="AlphaFoldDB" id="A0A4Z1CHT2"/>
<accession>A0A4Z1CHT2</accession>
<protein>
    <submittedName>
        <fullName evidence="1">Uncharacterized protein</fullName>
    </submittedName>
</protein>
<gene>
    <name evidence="1" type="ORF">E4L95_06480</name>
</gene>
<dbReference type="EMBL" id="SRPG01000042">
    <property type="protein sequence ID" value="TGN62513.1"/>
    <property type="molecule type" value="Genomic_DNA"/>
</dbReference>
<dbReference type="Proteomes" id="UP000297972">
    <property type="component" value="Unassembled WGS sequence"/>
</dbReference>
<dbReference type="RefSeq" id="WP_135816914.1">
    <property type="nucleotide sequence ID" value="NZ_SRPG01000042.1"/>
</dbReference>
<evidence type="ECO:0000313" key="1">
    <source>
        <dbReference type="EMBL" id="TGN62513.1"/>
    </source>
</evidence>
<sequence length="98" mass="11115">MSHINKYRLPVQIHLIGETSVVLGVVHVRQDQRVLDMLCDQRPFFPVETRDGIFIINKATVTKIALATRSDIDRIPDAYPEVDFNALARRGGEAKELD</sequence>
<comment type="caution">
    <text evidence="1">The sequence shown here is derived from an EMBL/GenBank/DDBJ whole genome shotgun (WGS) entry which is preliminary data.</text>
</comment>
<dbReference type="OrthoDB" id="7872746at2"/>
<reference evidence="1 2" key="1">
    <citation type="submission" date="2019-03" db="EMBL/GenBank/DDBJ databases">
        <authorList>
            <person name="Li J."/>
        </authorList>
    </citation>
    <scope>NUCLEOTIDE SEQUENCE [LARGE SCALE GENOMIC DNA]</scope>
    <source>
        <strain evidence="1 2">3058</strain>
    </source>
</reference>
<evidence type="ECO:0000313" key="2">
    <source>
        <dbReference type="Proteomes" id="UP000297972"/>
    </source>
</evidence>